<dbReference type="Pfam" id="PF01381">
    <property type="entry name" value="HTH_3"/>
    <property type="match status" value="1"/>
</dbReference>
<dbReference type="Gene3D" id="1.10.260.40">
    <property type="entry name" value="lambda repressor-like DNA-binding domains"/>
    <property type="match status" value="1"/>
</dbReference>
<organism evidence="3 4">
    <name type="scientific">Desulfofundulus kuznetsovii (strain DSM 6115 / VKM B-1805 / 17)</name>
    <name type="common">Desulfotomaculum kuznetsovii</name>
    <dbReference type="NCBI Taxonomy" id="760568"/>
    <lineage>
        <taxon>Bacteria</taxon>
        <taxon>Bacillati</taxon>
        <taxon>Bacillota</taxon>
        <taxon>Clostridia</taxon>
        <taxon>Eubacteriales</taxon>
        <taxon>Peptococcaceae</taxon>
        <taxon>Desulfofundulus</taxon>
    </lineage>
</organism>
<evidence type="ECO:0000313" key="3">
    <source>
        <dbReference type="EMBL" id="AEG15614.1"/>
    </source>
</evidence>
<dbReference type="InterPro" id="IPR001387">
    <property type="entry name" value="Cro/C1-type_HTH"/>
</dbReference>
<keyword evidence="4" id="KW-1185">Reference proteome</keyword>
<dbReference type="RefSeq" id="WP_013823128.1">
    <property type="nucleotide sequence ID" value="NC_015573.1"/>
</dbReference>
<sequence>MPSFGERLAYLRNQRGLSQAELARLLDMGQSTIAMYEKNKRSPDHQSLIRLADFFGVSTDYLLGRSDQPHLGEREKGPLLDEKLRAVAVDPLFVDLLRQVSGLTGEERKALAEYWELALQYVRRRKGRCQERN</sequence>
<dbReference type="PANTHER" id="PTHR46558">
    <property type="entry name" value="TRACRIPTIONAL REGULATORY PROTEIN-RELATED-RELATED"/>
    <property type="match status" value="1"/>
</dbReference>
<gene>
    <name evidence="3" type="ordered locus">Desku_2060</name>
</gene>
<dbReference type="AlphaFoldDB" id="A0AAU8PAE9"/>
<dbReference type="GO" id="GO:0003677">
    <property type="term" value="F:DNA binding"/>
    <property type="evidence" value="ECO:0007669"/>
    <property type="project" value="UniProtKB-KW"/>
</dbReference>
<accession>A0AAU8PAE9</accession>
<dbReference type="KEGG" id="dku:Desku_2060"/>
<dbReference type="Proteomes" id="UP000009229">
    <property type="component" value="Chromosome"/>
</dbReference>
<dbReference type="PANTHER" id="PTHR46558:SF11">
    <property type="entry name" value="HTH-TYPE TRANSCRIPTIONAL REGULATOR XRE"/>
    <property type="match status" value="1"/>
</dbReference>
<dbReference type="InterPro" id="IPR010982">
    <property type="entry name" value="Lambda_DNA-bd_dom_sf"/>
</dbReference>
<evidence type="ECO:0000313" key="4">
    <source>
        <dbReference type="Proteomes" id="UP000009229"/>
    </source>
</evidence>
<dbReference type="SMART" id="SM00530">
    <property type="entry name" value="HTH_XRE"/>
    <property type="match status" value="1"/>
</dbReference>
<dbReference type="PROSITE" id="PS50943">
    <property type="entry name" value="HTH_CROC1"/>
    <property type="match status" value="1"/>
</dbReference>
<feature type="domain" description="HTH cro/C1-type" evidence="2">
    <location>
        <begin position="8"/>
        <end position="62"/>
    </location>
</feature>
<reference evidence="4" key="1">
    <citation type="submission" date="2011-05" db="EMBL/GenBank/DDBJ databases">
        <title>Complete sequence of Desulfotomaculum kuznetsovii DSM 6115.</title>
        <authorList>
            <person name="Lucas S."/>
            <person name="Han J."/>
            <person name="Lapidus A."/>
            <person name="Cheng J.-F."/>
            <person name="Goodwin L."/>
            <person name="Pitluck S."/>
            <person name="Peters L."/>
            <person name="Mikhailova N."/>
            <person name="Lu M."/>
            <person name="Saunders E."/>
            <person name="Han C."/>
            <person name="Tapia R."/>
            <person name="Land M."/>
            <person name="Hauser L."/>
            <person name="Kyrpides N."/>
            <person name="Ivanova N."/>
            <person name="Pagani I."/>
            <person name="Nazina T."/>
            <person name="Ivanova A."/>
            <person name="Parshina S."/>
            <person name="Kuever J."/>
            <person name="Muyzer G."/>
            <person name="Plugge C."/>
            <person name="Stams A."/>
            <person name="Woyke T."/>
        </authorList>
    </citation>
    <scope>NUCLEOTIDE SEQUENCE [LARGE SCALE GENOMIC DNA]</scope>
    <source>
        <strain evidence="4">DSM 6115 / VKM B-1805 / 17</strain>
    </source>
</reference>
<dbReference type="CDD" id="cd00093">
    <property type="entry name" value="HTH_XRE"/>
    <property type="match status" value="1"/>
</dbReference>
<evidence type="ECO:0000259" key="2">
    <source>
        <dbReference type="PROSITE" id="PS50943"/>
    </source>
</evidence>
<proteinExistence type="predicted"/>
<keyword evidence="1" id="KW-0238">DNA-binding</keyword>
<protein>
    <submittedName>
        <fullName evidence="3">Helix-turn-helix domain protein</fullName>
    </submittedName>
</protein>
<name>A0AAU8PAE9_DESK7</name>
<dbReference type="SUPFAM" id="SSF47413">
    <property type="entry name" value="lambda repressor-like DNA-binding domains"/>
    <property type="match status" value="1"/>
</dbReference>
<dbReference type="EMBL" id="CP002770">
    <property type="protein sequence ID" value="AEG15614.1"/>
    <property type="molecule type" value="Genomic_DNA"/>
</dbReference>
<evidence type="ECO:0000256" key="1">
    <source>
        <dbReference type="ARBA" id="ARBA00023125"/>
    </source>
</evidence>